<reference evidence="1 2" key="1">
    <citation type="submission" date="2017-08" db="EMBL/GenBank/DDBJ databases">
        <title>Fine stratification of microbial communities through a metagenomic profile of the photic zone.</title>
        <authorList>
            <person name="Haro-Moreno J.M."/>
            <person name="Lopez-Perez M."/>
            <person name="De La Torre J."/>
            <person name="Picazo A."/>
            <person name="Camacho A."/>
            <person name="Rodriguez-Valera F."/>
        </authorList>
    </citation>
    <scope>NUCLEOTIDE SEQUENCE [LARGE SCALE GENOMIC DNA]</scope>
    <source>
        <strain evidence="1">MED-G24</strain>
    </source>
</reference>
<comment type="caution">
    <text evidence="1">The sequence shown here is derived from an EMBL/GenBank/DDBJ whole genome shotgun (WGS) entry which is preliminary data.</text>
</comment>
<gene>
    <name evidence="1" type="ORF">CNE99_10300</name>
</gene>
<evidence type="ECO:0000313" key="1">
    <source>
        <dbReference type="EMBL" id="PDH36040.1"/>
    </source>
</evidence>
<accession>A0A2A5WHQ3</accession>
<organism evidence="1 2">
    <name type="scientific">OM182 bacterium MED-G24</name>
    <dbReference type="NCBI Taxonomy" id="1986255"/>
    <lineage>
        <taxon>Bacteria</taxon>
        <taxon>Pseudomonadati</taxon>
        <taxon>Pseudomonadota</taxon>
        <taxon>Gammaproteobacteria</taxon>
        <taxon>OMG group</taxon>
        <taxon>OM182 clade</taxon>
    </lineage>
</organism>
<name>A0A2A5WHQ3_9GAMM</name>
<dbReference type="EMBL" id="NTKD01000076">
    <property type="protein sequence ID" value="PDH36040.1"/>
    <property type="molecule type" value="Genomic_DNA"/>
</dbReference>
<dbReference type="AlphaFoldDB" id="A0A2A5WHQ3"/>
<sequence length="71" mass="7906">MFIFGFLFCCRKFVLFGGVVLVMRSRSVLLFRALEKSMSHNEKPRMASPFGVCSCCFLKAAMTASSLAISQ</sequence>
<protein>
    <submittedName>
        <fullName evidence="1">Uncharacterized protein</fullName>
    </submittedName>
</protein>
<evidence type="ECO:0000313" key="2">
    <source>
        <dbReference type="Proteomes" id="UP000219327"/>
    </source>
</evidence>
<proteinExistence type="predicted"/>
<dbReference type="Proteomes" id="UP000219327">
    <property type="component" value="Unassembled WGS sequence"/>
</dbReference>